<protein>
    <submittedName>
        <fullName evidence="1">Uncharacterized protein</fullName>
    </submittedName>
</protein>
<feature type="non-terminal residue" evidence="1">
    <location>
        <position position="1"/>
    </location>
</feature>
<evidence type="ECO:0000313" key="1">
    <source>
        <dbReference type="EMBL" id="EUC35813.1"/>
    </source>
</evidence>
<evidence type="ECO:0000313" key="2">
    <source>
        <dbReference type="Proteomes" id="UP000053841"/>
    </source>
</evidence>
<reference evidence="1 2" key="1">
    <citation type="journal article" date="2013" name="PLoS Genet.">
        <title>Comparative genome structure, secondary metabolite, and effector coding capacity across Cochliobolus pathogens.</title>
        <authorList>
            <person name="Condon B.J."/>
            <person name="Leng Y."/>
            <person name="Wu D."/>
            <person name="Bushley K.E."/>
            <person name="Ohm R.A."/>
            <person name="Otillar R."/>
            <person name="Martin J."/>
            <person name="Schackwitz W."/>
            <person name="Grimwood J."/>
            <person name="MohdZainudin N."/>
            <person name="Xue C."/>
            <person name="Wang R."/>
            <person name="Manning V.A."/>
            <person name="Dhillon B."/>
            <person name="Tu Z.J."/>
            <person name="Steffenson B.J."/>
            <person name="Salamov A."/>
            <person name="Sun H."/>
            <person name="Lowry S."/>
            <person name="LaButti K."/>
            <person name="Han J."/>
            <person name="Copeland A."/>
            <person name="Lindquist E."/>
            <person name="Barry K."/>
            <person name="Schmutz J."/>
            <person name="Baker S.E."/>
            <person name="Ciuffetti L.M."/>
            <person name="Grigoriev I.V."/>
            <person name="Zhong S."/>
            <person name="Turgeon B.G."/>
        </authorList>
    </citation>
    <scope>NUCLEOTIDE SEQUENCE [LARGE SCALE GENOMIC DNA]</scope>
    <source>
        <strain evidence="1 2">26-R-13</strain>
    </source>
</reference>
<organism evidence="1 2">
    <name type="scientific">Cochliobolus carbonum (strain 26-R-13)</name>
    <name type="common">Maize leaf spot fungus</name>
    <name type="synonym">Bipolaris zeicola</name>
    <dbReference type="NCBI Taxonomy" id="930089"/>
    <lineage>
        <taxon>Eukaryota</taxon>
        <taxon>Fungi</taxon>
        <taxon>Dikarya</taxon>
        <taxon>Ascomycota</taxon>
        <taxon>Pezizomycotina</taxon>
        <taxon>Dothideomycetes</taxon>
        <taxon>Pleosporomycetidae</taxon>
        <taxon>Pleosporales</taxon>
        <taxon>Pleosporineae</taxon>
        <taxon>Pleosporaceae</taxon>
        <taxon>Bipolaris</taxon>
    </lineage>
</organism>
<name>W6YDS5_COCC2</name>
<dbReference type="EMBL" id="KI964569">
    <property type="protein sequence ID" value="EUC35813.1"/>
    <property type="molecule type" value="Genomic_DNA"/>
</dbReference>
<gene>
    <name evidence="1" type="ORF">COCCADRAFT_89735</name>
</gene>
<dbReference type="AlphaFoldDB" id="W6YDS5"/>
<accession>W6YDS5</accession>
<dbReference type="KEGG" id="bze:COCCADRAFT_89735"/>
<proteinExistence type="predicted"/>
<dbReference type="Proteomes" id="UP000053841">
    <property type="component" value="Unassembled WGS sequence"/>
</dbReference>
<dbReference type="HOGENOM" id="CLU_3074119_0_0_1"/>
<sequence>RLSFSIWPQWSWRCRYGMLWSSGDGKFTHLESFSIVSPSLPRTKRFNRAMSEK</sequence>
<keyword evidence="2" id="KW-1185">Reference proteome</keyword>
<dbReference type="RefSeq" id="XP_007709855.1">
    <property type="nucleotide sequence ID" value="XM_007711665.1"/>
</dbReference>
<dbReference type="GeneID" id="19152836"/>